<dbReference type="Gene3D" id="3.40.50.1220">
    <property type="entry name" value="TPP-binding domain"/>
    <property type="match status" value="1"/>
</dbReference>
<dbReference type="SUPFAM" id="SSF52467">
    <property type="entry name" value="DHS-like NAD/FAD-binding domain"/>
    <property type="match status" value="1"/>
</dbReference>
<feature type="binding site" evidence="3">
    <location>
        <position position="57"/>
    </location>
    <ligand>
        <name>substrate</name>
    </ligand>
</feature>
<evidence type="ECO:0000259" key="5">
    <source>
        <dbReference type="PROSITE" id="PS50305"/>
    </source>
</evidence>
<dbReference type="GO" id="GO:0017136">
    <property type="term" value="F:histone deacetylase activity, NAD-dependent"/>
    <property type="evidence" value="ECO:0007669"/>
    <property type="project" value="TreeGrafter"/>
</dbReference>
<comment type="domain">
    <text evidence="3">2 residues (Tyr-54 and Arg-57) present in a large hydrophobic pocket are probably involved in substrate specificity. They are important for desuccinylation activity, but dispensable for deacetylation activity.</text>
</comment>
<comment type="function">
    <text evidence="3">NAD-dependent lysine deacetylase and desuccinylase that specifically removes acetyl and succinyl groups on target proteins. Modulates the activities of several proteins which are inactive in their acylated form.</text>
</comment>
<dbReference type="InterPro" id="IPR050134">
    <property type="entry name" value="NAD-dep_sirtuin_deacylases"/>
</dbReference>
<dbReference type="EC" id="2.3.1.286" evidence="3"/>
<protein>
    <recommendedName>
        <fullName evidence="3">NAD-dependent protein deacylase</fullName>
        <ecNumber evidence="3">2.3.1.286</ecNumber>
    </recommendedName>
    <alternativeName>
        <fullName evidence="3">Regulatory protein SIR2 homolog</fullName>
    </alternativeName>
</protein>
<comment type="similarity">
    <text evidence="3">Belongs to the sirtuin family. Class III subfamily.</text>
</comment>
<dbReference type="InterPro" id="IPR029035">
    <property type="entry name" value="DHS-like_NAD/FAD-binding_dom"/>
</dbReference>
<keyword evidence="2 3" id="KW-0520">NAD</keyword>
<feature type="binding site" evidence="3">
    <location>
        <position position="54"/>
    </location>
    <ligand>
        <name>substrate</name>
    </ligand>
</feature>
<name>A0A1X9YQC4_9BACT</name>
<proteinExistence type="inferred from homology"/>
<dbReference type="InterPro" id="IPR027546">
    <property type="entry name" value="Sirtuin_class_III"/>
</dbReference>
<dbReference type="AlphaFoldDB" id="A0A1X9YQC4"/>
<evidence type="ECO:0000313" key="7">
    <source>
        <dbReference type="Proteomes" id="UP000266292"/>
    </source>
</evidence>
<comment type="catalytic activity">
    <reaction evidence="3">
        <text>N(6)-acetyl-L-lysyl-[protein] + NAD(+) + H2O = 2''-O-acetyl-ADP-D-ribose + nicotinamide + L-lysyl-[protein]</text>
        <dbReference type="Rhea" id="RHEA:43636"/>
        <dbReference type="Rhea" id="RHEA-COMP:9752"/>
        <dbReference type="Rhea" id="RHEA-COMP:10731"/>
        <dbReference type="ChEBI" id="CHEBI:15377"/>
        <dbReference type="ChEBI" id="CHEBI:17154"/>
        <dbReference type="ChEBI" id="CHEBI:29969"/>
        <dbReference type="ChEBI" id="CHEBI:57540"/>
        <dbReference type="ChEBI" id="CHEBI:61930"/>
        <dbReference type="ChEBI" id="CHEBI:83767"/>
        <dbReference type="EC" id="2.3.1.286"/>
    </reaction>
</comment>
<dbReference type="Pfam" id="PF02146">
    <property type="entry name" value="SIR2"/>
    <property type="match status" value="1"/>
</dbReference>
<evidence type="ECO:0000256" key="2">
    <source>
        <dbReference type="ARBA" id="ARBA00023027"/>
    </source>
</evidence>
<dbReference type="GO" id="GO:0005737">
    <property type="term" value="C:cytoplasm"/>
    <property type="evidence" value="ECO:0007669"/>
    <property type="project" value="UniProtKB-SubCell"/>
</dbReference>
<accession>A0A1X9YQC4</accession>
<dbReference type="RefSeq" id="WP_025605496.1">
    <property type="nucleotide sequence ID" value="NZ_CP021235.1"/>
</dbReference>
<dbReference type="KEGG" id="pact:CA264_06075"/>
<sequence>MKKKLVVLTGAGISAESGIATFRDANGLWEGHDVMEVASPQGWARNPKVVLDFYNERRKNAFNVQPNQGHKILAELESDFDVRIITQNVDDLHERAGSSQVIHLHGKLFESRSTLDPKLVYHMEGWELNIGDKCEKGSQLRPNIVWFGEPVPMMEKALEETMQADIFLVVGTSLMVYPAAGLVDVVGAGVPVFVVDPNLPSMRKGDNIHRFEEKASTGMQKVAQILRETYR</sequence>
<organism evidence="6 7">
    <name type="scientific">Pontibacter actiniarum</name>
    <dbReference type="NCBI Taxonomy" id="323450"/>
    <lineage>
        <taxon>Bacteria</taxon>
        <taxon>Pseudomonadati</taxon>
        <taxon>Bacteroidota</taxon>
        <taxon>Cytophagia</taxon>
        <taxon>Cytophagales</taxon>
        <taxon>Hymenobacteraceae</taxon>
        <taxon>Pontibacter</taxon>
    </lineage>
</organism>
<feature type="active site" description="Proton acceptor" evidence="3">
    <location>
        <position position="105"/>
    </location>
</feature>
<dbReference type="GO" id="GO:0070403">
    <property type="term" value="F:NAD+ binding"/>
    <property type="evidence" value="ECO:0007669"/>
    <property type="project" value="UniProtKB-UniRule"/>
</dbReference>
<reference evidence="7" key="1">
    <citation type="submission" date="2017-05" db="EMBL/GenBank/DDBJ databases">
        <authorList>
            <person name="Ray J."/>
            <person name="Price M."/>
            <person name="Deutschbauer A."/>
        </authorList>
    </citation>
    <scope>NUCLEOTIDE SEQUENCE [LARGE SCALE GENOMIC DNA]</scope>
    <source>
        <strain evidence="7">DSM 19842</strain>
    </source>
</reference>
<comment type="catalytic activity">
    <reaction evidence="3">
        <text>N(6)-succinyl-L-lysyl-[protein] + NAD(+) + H2O = 2''-O-succinyl-ADP-D-ribose + nicotinamide + L-lysyl-[protein]</text>
        <dbReference type="Rhea" id="RHEA:47668"/>
        <dbReference type="Rhea" id="RHEA-COMP:9752"/>
        <dbReference type="Rhea" id="RHEA-COMP:11877"/>
        <dbReference type="ChEBI" id="CHEBI:15377"/>
        <dbReference type="ChEBI" id="CHEBI:17154"/>
        <dbReference type="ChEBI" id="CHEBI:29969"/>
        <dbReference type="ChEBI" id="CHEBI:57540"/>
        <dbReference type="ChEBI" id="CHEBI:87830"/>
        <dbReference type="ChEBI" id="CHEBI:87832"/>
    </reaction>
</comment>
<feature type="binding site" evidence="3">
    <location>
        <begin position="10"/>
        <end position="29"/>
    </location>
    <ligand>
        <name>NAD(+)</name>
        <dbReference type="ChEBI" id="CHEBI:57540"/>
    </ligand>
</feature>
<dbReference type="CDD" id="cd01412">
    <property type="entry name" value="SIRT5_Af1_CobB"/>
    <property type="match status" value="1"/>
</dbReference>
<evidence type="ECO:0000256" key="3">
    <source>
        <dbReference type="HAMAP-Rule" id="MF_01121"/>
    </source>
</evidence>
<feature type="binding site" evidence="3">
    <location>
        <position position="215"/>
    </location>
    <ligand>
        <name>NAD(+)</name>
        <dbReference type="ChEBI" id="CHEBI:57540"/>
    </ligand>
</feature>
<dbReference type="InterPro" id="IPR026591">
    <property type="entry name" value="Sirtuin_cat_small_dom_sf"/>
</dbReference>
<dbReference type="GO" id="GO:0036054">
    <property type="term" value="F:protein-malonyllysine demalonylase activity"/>
    <property type="evidence" value="ECO:0007669"/>
    <property type="project" value="InterPro"/>
</dbReference>
<comment type="caution">
    <text evidence="3 4">Lacks conserved residue(s) required for the propagation of feature annotation.</text>
</comment>
<dbReference type="InterPro" id="IPR003000">
    <property type="entry name" value="Sirtuin"/>
</dbReference>
<dbReference type="OrthoDB" id="9800582at2"/>
<dbReference type="PANTHER" id="PTHR11085">
    <property type="entry name" value="NAD-DEPENDENT PROTEIN DEACYLASE SIRTUIN-5, MITOCHONDRIAL-RELATED"/>
    <property type="match status" value="1"/>
</dbReference>
<dbReference type="PROSITE" id="PS50305">
    <property type="entry name" value="SIRTUIN"/>
    <property type="match status" value="1"/>
</dbReference>
<evidence type="ECO:0000313" key="6">
    <source>
        <dbReference type="EMBL" id="ARS35044.1"/>
    </source>
</evidence>
<evidence type="ECO:0000256" key="4">
    <source>
        <dbReference type="PROSITE-ProRule" id="PRU00236"/>
    </source>
</evidence>
<feature type="binding site" evidence="3">
    <location>
        <begin position="87"/>
        <end position="90"/>
    </location>
    <ligand>
        <name>NAD(+)</name>
        <dbReference type="ChEBI" id="CHEBI:57540"/>
    </ligand>
</feature>
<keyword evidence="1" id="KW-0808">Transferase</keyword>
<feature type="domain" description="Deacetylase sirtuin-type" evidence="5">
    <location>
        <begin position="1"/>
        <end position="229"/>
    </location>
</feature>
<dbReference type="PANTHER" id="PTHR11085:SF4">
    <property type="entry name" value="NAD-DEPENDENT PROTEIN DEACYLASE"/>
    <property type="match status" value="1"/>
</dbReference>
<evidence type="ECO:0000256" key="1">
    <source>
        <dbReference type="ARBA" id="ARBA00022679"/>
    </source>
</evidence>
<comment type="subcellular location">
    <subcellularLocation>
        <location evidence="3">Cytoplasm</location>
    </subcellularLocation>
</comment>
<dbReference type="STRING" id="709015.GCA_000472485_01217"/>
<dbReference type="InterPro" id="IPR026590">
    <property type="entry name" value="Ssirtuin_cat_dom"/>
</dbReference>
<gene>
    <name evidence="3" type="primary">cobB</name>
    <name evidence="6" type="ORF">CA264_06075</name>
</gene>
<dbReference type="HAMAP" id="MF_01121">
    <property type="entry name" value="Sirtuin_ClassIII"/>
    <property type="match status" value="1"/>
</dbReference>
<keyword evidence="7" id="KW-1185">Reference proteome</keyword>
<dbReference type="Proteomes" id="UP000266292">
    <property type="component" value="Chromosome"/>
</dbReference>
<feature type="binding site" evidence="3">
    <location>
        <begin position="171"/>
        <end position="173"/>
    </location>
    <ligand>
        <name>NAD(+)</name>
        <dbReference type="ChEBI" id="CHEBI:57540"/>
    </ligand>
</feature>
<dbReference type="GO" id="GO:0036055">
    <property type="term" value="F:protein-succinyllysine desuccinylase activity"/>
    <property type="evidence" value="ECO:0007669"/>
    <property type="project" value="UniProtKB-UniRule"/>
</dbReference>
<keyword evidence="3" id="KW-0963">Cytoplasm</keyword>
<dbReference type="Gene3D" id="3.30.1600.10">
    <property type="entry name" value="SIR2/SIRT2 'Small Domain"/>
    <property type="match status" value="1"/>
</dbReference>
<dbReference type="EMBL" id="CP021235">
    <property type="protein sequence ID" value="ARS35044.1"/>
    <property type="molecule type" value="Genomic_DNA"/>
</dbReference>